<sequence length="199" mass="21200">MIALRDRWGSSALLVAALAALPACSGPGQLVASDGSHRLIARDTSGLTMVLTTEAWPGDSAYADDLTIVHVLVSNMGSETVLLAPGDFSLEDGRGFRYTLYDAGGAFRAVPAQAAGAPVDPIPYDPGADLRFETISTPDGELGRLALPWGALLPGTQMRGFLYFEDVRDTANHATLMWKAQTPDHRPLNEIGFPLHVAR</sequence>
<evidence type="ECO:0000313" key="2">
    <source>
        <dbReference type="EMBL" id="EDM77551.1"/>
    </source>
</evidence>
<proteinExistence type="predicted"/>
<evidence type="ECO:0000313" key="3">
    <source>
        <dbReference type="Proteomes" id="UP000005801"/>
    </source>
</evidence>
<keyword evidence="1" id="KW-0732">Signal</keyword>
<dbReference type="OrthoDB" id="5504432at2"/>
<feature type="chain" id="PRO_5002697213" description="DUF4352 domain-containing protein" evidence="1">
    <location>
        <begin position="26"/>
        <end position="199"/>
    </location>
</feature>
<gene>
    <name evidence="2" type="ORF">PPSIR1_09615</name>
</gene>
<dbReference type="Proteomes" id="UP000005801">
    <property type="component" value="Unassembled WGS sequence"/>
</dbReference>
<comment type="caution">
    <text evidence="2">The sequence shown here is derived from an EMBL/GenBank/DDBJ whole genome shotgun (WGS) entry which is preliminary data.</text>
</comment>
<reference evidence="2 3" key="1">
    <citation type="submission" date="2007-06" db="EMBL/GenBank/DDBJ databases">
        <authorList>
            <person name="Shimkets L."/>
            <person name="Ferriera S."/>
            <person name="Johnson J."/>
            <person name="Kravitz S."/>
            <person name="Beeson K."/>
            <person name="Sutton G."/>
            <person name="Rogers Y.-H."/>
            <person name="Friedman R."/>
            <person name="Frazier M."/>
            <person name="Venter J.C."/>
        </authorList>
    </citation>
    <scope>NUCLEOTIDE SEQUENCE [LARGE SCALE GENOMIC DNA]</scope>
    <source>
        <strain evidence="2 3">SIR-1</strain>
    </source>
</reference>
<evidence type="ECO:0000256" key="1">
    <source>
        <dbReference type="SAM" id="SignalP"/>
    </source>
</evidence>
<name>A6G9C9_9BACT</name>
<protein>
    <recommendedName>
        <fullName evidence="4">DUF4352 domain-containing protein</fullName>
    </recommendedName>
</protein>
<dbReference type="AlphaFoldDB" id="A6G9C9"/>
<keyword evidence="3" id="KW-1185">Reference proteome</keyword>
<feature type="signal peptide" evidence="1">
    <location>
        <begin position="1"/>
        <end position="25"/>
    </location>
</feature>
<organism evidence="2 3">
    <name type="scientific">Plesiocystis pacifica SIR-1</name>
    <dbReference type="NCBI Taxonomy" id="391625"/>
    <lineage>
        <taxon>Bacteria</taxon>
        <taxon>Pseudomonadati</taxon>
        <taxon>Myxococcota</taxon>
        <taxon>Polyangia</taxon>
        <taxon>Nannocystales</taxon>
        <taxon>Nannocystaceae</taxon>
        <taxon>Plesiocystis</taxon>
    </lineage>
</organism>
<dbReference type="EMBL" id="ABCS01000044">
    <property type="protein sequence ID" value="EDM77551.1"/>
    <property type="molecule type" value="Genomic_DNA"/>
</dbReference>
<accession>A6G9C9</accession>
<evidence type="ECO:0008006" key="4">
    <source>
        <dbReference type="Google" id="ProtNLM"/>
    </source>
</evidence>
<dbReference type="RefSeq" id="WP_006973324.1">
    <property type="nucleotide sequence ID" value="NZ_ABCS01000044.1"/>
</dbReference>